<dbReference type="PANTHER" id="PTHR12630:SF1">
    <property type="entry name" value="GLUCOSIDASE 2 SUBUNIT BETA"/>
    <property type="match status" value="1"/>
</dbReference>
<dbReference type="Gene3D" id="2.70.130.10">
    <property type="entry name" value="Mannose-6-phosphate receptor binding domain"/>
    <property type="match status" value="1"/>
</dbReference>
<feature type="chain" id="PRO_5003868472" description="Glucosidase 2 subunit beta" evidence="7">
    <location>
        <begin position="24"/>
        <end position="619"/>
    </location>
</feature>
<reference evidence="10" key="1">
    <citation type="journal article" date="2010" name="Genome Biol.">
        <title>Genome sequence of the necrotrophic plant pathogen Pythium ultimum reveals original pathogenicity mechanisms and effector repertoire.</title>
        <authorList>
            <person name="Levesque C.A."/>
            <person name="Brouwer H."/>
            <person name="Cano L."/>
            <person name="Hamilton J.P."/>
            <person name="Holt C."/>
            <person name="Huitema E."/>
            <person name="Raffaele S."/>
            <person name="Robideau G.P."/>
            <person name="Thines M."/>
            <person name="Win J."/>
            <person name="Zerillo M.M."/>
            <person name="Beakes G.W."/>
            <person name="Boore J.L."/>
            <person name="Busam D."/>
            <person name="Dumas B."/>
            <person name="Ferriera S."/>
            <person name="Fuerstenberg S.I."/>
            <person name="Gachon C.M."/>
            <person name="Gaulin E."/>
            <person name="Govers F."/>
            <person name="Grenville-Briggs L."/>
            <person name="Horner N."/>
            <person name="Hostetler J."/>
            <person name="Jiang R.H."/>
            <person name="Johnson J."/>
            <person name="Krajaejun T."/>
            <person name="Lin H."/>
            <person name="Meijer H.J."/>
            <person name="Moore B."/>
            <person name="Morris P."/>
            <person name="Phuntmart V."/>
            <person name="Puiu D."/>
            <person name="Shetty J."/>
            <person name="Stajich J.E."/>
            <person name="Tripathy S."/>
            <person name="Wawra S."/>
            <person name="van West P."/>
            <person name="Whitty B.R."/>
            <person name="Coutinho P.M."/>
            <person name="Henrissat B."/>
            <person name="Martin F."/>
            <person name="Thomas P.D."/>
            <person name="Tyler B.M."/>
            <person name="De Vries R.P."/>
            <person name="Kamoun S."/>
            <person name="Yandell M."/>
            <person name="Tisserat N."/>
            <person name="Buell C.R."/>
        </authorList>
    </citation>
    <scope>NUCLEOTIDE SEQUENCE</scope>
    <source>
        <strain evidence="10">DAOM:BR144</strain>
    </source>
</reference>
<evidence type="ECO:0000256" key="5">
    <source>
        <dbReference type="SAM" id="Coils"/>
    </source>
</evidence>
<sequence>MALRVRALLGGALCGFFAATALQSTTTALSSGAAASAPIVHGVAPEEQQQYAALECVVSGKRQALNPTRVNDDYCDCDDGADEPGTSACSHLLSSVFYCGNDGYFPKKIPTSRVNDGICDCCDGTDEFHDANLCANTCAADAVEFRTAAQAKLAAVEAGFKKRQAIIDGEIKTYFDDALEAEKETAQTLQVLEKLKERVAVHRAREEQKENRIRLELARKAQAAAEQQADHVNGGGENEETVCVVDEVSGKTCEATSSASTNSEGVDGSLDDLDEEEPVDDDDAQQQAVMPPEEVDAESHNVKAHVELADGTRISLADYLRMDRATTVKRKKPKTADQMRREDFLGPLFNGDAEGRKRIGLYALRTVGLVISPVRGVVELVLFFPRTIWDLAMIAFKVDRRRLPSLASLQASVLHAPWFRRLGDGQVYRAYRSVAWGAKVAWDAPIFAYNYLFPQLNDSVVSREAESLRKVMQEIDADIEKLTRARDEKREAAAKDYGPERAFFALNDQCIEKKIEKYTYKLCAFRDVKQDYTLLGKWEAWGSADNGDKDYARMQFIKGQKCWNGPERSVQVRLACGQENEIVSVDEPSTCVYEMLLQTPLACTQDVLAQAQHEVAFWK</sequence>
<dbReference type="SUPFAM" id="SSF50911">
    <property type="entry name" value="Mannose 6-phosphate receptor domain"/>
    <property type="match status" value="1"/>
</dbReference>
<dbReference type="InterPro" id="IPR009011">
    <property type="entry name" value="Man6P_isomerase_rcpt-bd_dom_sf"/>
</dbReference>
<evidence type="ECO:0000256" key="2">
    <source>
        <dbReference type="ARBA" id="ARBA00022729"/>
    </source>
</evidence>
<dbReference type="HOGENOM" id="CLU_016834_0_0_1"/>
<dbReference type="GO" id="GO:0017177">
    <property type="term" value="C:glucosidase II complex"/>
    <property type="evidence" value="ECO:0007669"/>
    <property type="project" value="TreeGrafter"/>
</dbReference>
<evidence type="ECO:0000256" key="3">
    <source>
        <dbReference type="ARBA" id="ARBA00022824"/>
    </source>
</evidence>
<feature type="signal peptide" evidence="7">
    <location>
        <begin position="1"/>
        <end position="23"/>
    </location>
</feature>
<keyword evidence="5" id="KW-0175">Coiled coil</keyword>
<dbReference type="eggNOG" id="KOG2397">
    <property type="taxonomic scope" value="Eukaryota"/>
</dbReference>
<evidence type="ECO:0000313" key="9">
    <source>
        <dbReference type="EnsemblProtists" id="PYU1_T011240"/>
    </source>
</evidence>
<evidence type="ECO:0000256" key="4">
    <source>
        <dbReference type="ARBA" id="ARBA00023157"/>
    </source>
</evidence>
<dbReference type="VEuPathDB" id="FungiDB:PYU1_G011215"/>
<reference evidence="9" key="3">
    <citation type="submission" date="2015-02" db="UniProtKB">
        <authorList>
            <consortium name="EnsemblProtists"/>
        </authorList>
    </citation>
    <scope>IDENTIFICATION</scope>
    <source>
        <strain evidence="9">DAOM BR144</strain>
    </source>
</reference>
<dbReference type="OMA" id="HTKLGKW"/>
<feature type="coiled-coil region" evidence="5">
    <location>
        <begin position="178"/>
        <end position="212"/>
    </location>
</feature>
<evidence type="ECO:0000259" key="8">
    <source>
        <dbReference type="PROSITE" id="PS51914"/>
    </source>
</evidence>
<feature type="region of interest" description="Disordered" evidence="6">
    <location>
        <begin position="253"/>
        <end position="299"/>
    </location>
</feature>
<dbReference type="InParanoid" id="K3X1Z1"/>
<keyword evidence="10" id="KW-1185">Reference proteome</keyword>
<name>K3X1Z1_GLOUD</name>
<proteinExistence type="predicted"/>
<evidence type="ECO:0000256" key="7">
    <source>
        <dbReference type="SAM" id="SignalP"/>
    </source>
</evidence>
<protein>
    <recommendedName>
        <fullName evidence="1">Glucosidase 2 subunit beta</fullName>
    </recommendedName>
</protein>
<accession>K3X1Z1</accession>
<dbReference type="Pfam" id="PF12999">
    <property type="entry name" value="PRKCSH-like"/>
    <property type="match status" value="1"/>
</dbReference>
<keyword evidence="3" id="KW-0256">Endoplasmic reticulum</keyword>
<organism evidence="9 10">
    <name type="scientific">Globisporangium ultimum (strain ATCC 200006 / CBS 805.95 / DAOM BR144)</name>
    <name type="common">Pythium ultimum</name>
    <dbReference type="NCBI Taxonomy" id="431595"/>
    <lineage>
        <taxon>Eukaryota</taxon>
        <taxon>Sar</taxon>
        <taxon>Stramenopiles</taxon>
        <taxon>Oomycota</taxon>
        <taxon>Peronosporomycetes</taxon>
        <taxon>Pythiales</taxon>
        <taxon>Pythiaceae</taxon>
        <taxon>Globisporangium</taxon>
    </lineage>
</organism>
<dbReference type="InterPro" id="IPR028146">
    <property type="entry name" value="PRKCSH_N"/>
</dbReference>
<dbReference type="EMBL" id="GL376562">
    <property type="status" value="NOT_ANNOTATED_CDS"/>
    <property type="molecule type" value="Genomic_DNA"/>
</dbReference>
<keyword evidence="2 7" id="KW-0732">Signal</keyword>
<evidence type="ECO:0000256" key="1">
    <source>
        <dbReference type="ARBA" id="ARBA00022387"/>
    </source>
</evidence>
<dbReference type="STRING" id="431595.K3X1Z1"/>
<feature type="domain" description="MRH" evidence="8">
    <location>
        <begin position="508"/>
        <end position="605"/>
    </location>
</feature>
<dbReference type="AlphaFoldDB" id="K3X1Z1"/>
<dbReference type="GO" id="GO:0006491">
    <property type="term" value="P:N-glycan processing"/>
    <property type="evidence" value="ECO:0007669"/>
    <property type="project" value="TreeGrafter"/>
</dbReference>
<dbReference type="Proteomes" id="UP000019132">
    <property type="component" value="Unassembled WGS sequence"/>
</dbReference>
<feature type="compositionally biased region" description="Polar residues" evidence="6">
    <location>
        <begin position="254"/>
        <end position="264"/>
    </location>
</feature>
<dbReference type="InterPro" id="IPR036607">
    <property type="entry name" value="PRKCSH"/>
</dbReference>
<feature type="coiled-coil region" evidence="5">
    <location>
        <begin position="465"/>
        <end position="492"/>
    </location>
</feature>
<dbReference type="InterPro" id="IPR044865">
    <property type="entry name" value="MRH_dom"/>
</dbReference>
<feature type="compositionally biased region" description="Acidic residues" evidence="6">
    <location>
        <begin position="269"/>
        <end position="284"/>
    </location>
</feature>
<keyword evidence="4" id="KW-1015">Disulfide bond</keyword>
<dbReference type="InterPro" id="IPR039794">
    <property type="entry name" value="Gtb1-like"/>
</dbReference>
<dbReference type="Pfam" id="PF13015">
    <property type="entry name" value="PRKCSH_1"/>
    <property type="match status" value="1"/>
</dbReference>
<dbReference type="EnsemblProtists" id="PYU1_T011240">
    <property type="protein sequence ID" value="PYU1_T011240"/>
    <property type="gene ID" value="PYU1_G011215"/>
</dbReference>
<dbReference type="PROSITE" id="PS51914">
    <property type="entry name" value="MRH"/>
    <property type="match status" value="1"/>
</dbReference>
<evidence type="ECO:0000313" key="10">
    <source>
        <dbReference type="Proteomes" id="UP000019132"/>
    </source>
</evidence>
<reference evidence="10" key="2">
    <citation type="submission" date="2010-04" db="EMBL/GenBank/DDBJ databases">
        <authorList>
            <person name="Buell R."/>
            <person name="Hamilton J."/>
            <person name="Hostetler J."/>
        </authorList>
    </citation>
    <scope>NUCLEOTIDE SEQUENCE [LARGE SCALE GENOMIC DNA]</scope>
    <source>
        <strain evidence="10">DAOM:BR144</strain>
    </source>
</reference>
<evidence type="ECO:0000256" key="6">
    <source>
        <dbReference type="SAM" id="MobiDB-lite"/>
    </source>
</evidence>
<dbReference type="PANTHER" id="PTHR12630">
    <property type="entry name" value="N-LINKED OLIGOSACCHARIDE PROCESSING"/>
    <property type="match status" value="1"/>
</dbReference>